<evidence type="ECO:0000256" key="12">
    <source>
        <dbReference type="ARBA" id="ARBA00033159"/>
    </source>
</evidence>
<dbReference type="Proteomes" id="UP001557470">
    <property type="component" value="Unassembled WGS sequence"/>
</dbReference>
<dbReference type="GO" id="GO:0016603">
    <property type="term" value="F:glutaminyl-peptide cyclotransferase activity"/>
    <property type="evidence" value="ECO:0007669"/>
    <property type="project" value="UniProtKB-EC"/>
</dbReference>
<feature type="transmembrane region" description="Helical" evidence="14">
    <location>
        <begin position="66"/>
        <end position="85"/>
    </location>
</feature>
<comment type="subcellular location">
    <subcellularLocation>
        <location evidence="2">Secreted</location>
    </subcellularLocation>
</comment>
<evidence type="ECO:0000259" key="15">
    <source>
        <dbReference type="Pfam" id="PF04389"/>
    </source>
</evidence>
<evidence type="ECO:0000256" key="13">
    <source>
        <dbReference type="ARBA" id="ARBA00042699"/>
    </source>
</evidence>
<keyword evidence="11" id="KW-0012">Acyltransferase</keyword>
<keyword evidence="9" id="KW-0862">Zinc</keyword>
<comment type="caution">
    <text evidence="16">The sequence shown here is derived from an EMBL/GenBank/DDBJ whole genome shotgun (WGS) entry which is preliminary data.</text>
</comment>
<keyword evidence="6" id="KW-0964">Secreted</keyword>
<evidence type="ECO:0000256" key="5">
    <source>
        <dbReference type="ARBA" id="ARBA00016861"/>
    </source>
</evidence>
<sequence>MTARVLHSEPTIREIGLARTQLRNTQYQTILVCKPGMRINRRHRHTTGTEVLLGSCNPLRMSRVRVVLLCLCGMVALALTLGFYFSSNDASDDDSIHMDDNILFREPDLINDKLTHNPRRFTMAQIKRLAGQVNSGRLWYALLKPILVERLPGTRGSRRVRDHIYSHLEFLSAGWSLEIDSFNSPTPKGLISFSNLLAVLDPSAPRRLLLACHYDSKAMVSASKTPAGPLRRFLGASDAAVPCAMILELVTALDIQLKGQKQQKSQVTLQLVFFDGNEAFEQPSPSDSLYGSRYLADQMSRTPHPPGAQHTTMLNALDMFVLLDLIGGPDPMFVNHFDSTERWFDELIYAERRLHNLGLLSSHPREVSYFRKDITMGPVEDDHVPFLQQGVPVLHIITTPFPSFIHTLEDTAEHLHSPTIENLTKVLVIFFAEYLGL</sequence>
<dbReference type="Pfam" id="PF04389">
    <property type="entry name" value="Peptidase_M28"/>
    <property type="match status" value="1"/>
</dbReference>
<evidence type="ECO:0000256" key="10">
    <source>
        <dbReference type="ARBA" id="ARBA00023157"/>
    </source>
</evidence>
<dbReference type="InterPro" id="IPR040234">
    <property type="entry name" value="QC/QCL"/>
</dbReference>
<keyword evidence="17" id="KW-1185">Reference proteome</keyword>
<dbReference type="Gene3D" id="3.40.630.10">
    <property type="entry name" value="Zn peptidases"/>
    <property type="match status" value="1"/>
</dbReference>
<evidence type="ECO:0000256" key="3">
    <source>
        <dbReference type="ARBA" id="ARBA00006014"/>
    </source>
</evidence>
<dbReference type="InterPro" id="IPR007484">
    <property type="entry name" value="Peptidase_M28"/>
</dbReference>
<keyword evidence="14" id="KW-0472">Membrane</keyword>
<evidence type="ECO:0000313" key="16">
    <source>
        <dbReference type="EMBL" id="KAL0994252.1"/>
    </source>
</evidence>
<evidence type="ECO:0000256" key="11">
    <source>
        <dbReference type="ARBA" id="ARBA00023315"/>
    </source>
</evidence>
<dbReference type="EC" id="2.3.2.5" evidence="4"/>
<evidence type="ECO:0000256" key="4">
    <source>
        <dbReference type="ARBA" id="ARBA00012012"/>
    </source>
</evidence>
<dbReference type="EMBL" id="JAGEUA010000003">
    <property type="protein sequence ID" value="KAL0994252.1"/>
    <property type="molecule type" value="Genomic_DNA"/>
</dbReference>
<evidence type="ECO:0000256" key="6">
    <source>
        <dbReference type="ARBA" id="ARBA00022525"/>
    </source>
</evidence>
<protein>
    <recommendedName>
        <fullName evidence="5">Glutaminyl-peptide cyclotransferase</fullName>
        <ecNumber evidence="4">2.3.2.5</ecNumber>
    </recommendedName>
    <alternativeName>
        <fullName evidence="12">Glutaminyl cyclase</fullName>
    </alternativeName>
    <alternativeName>
        <fullName evidence="13">Glutaminyl-tRNA cyclotransferase</fullName>
    </alternativeName>
</protein>
<keyword evidence="10" id="KW-1015">Disulfide bond</keyword>
<name>A0ABD0X8C0_UMBPY</name>
<keyword evidence="14" id="KW-1133">Transmembrane helix</keyword>
<dbReference type="CDD" id="cd03880">
    <property type="entry name" value="M28_QC_like"/>
    <property type="match status" value="1"/>
</dbReference>
<keyword evidence="7" id="KW-0808">Transferase</keyword>
<dbReference type="PANTHER" id="PTHR12283:SF3">
    <property type="entry name" value="GLUTAMINYL-PEPTIDE CYCLOTRANSFERASE-LIKE PROTEIN"/>
    <property type="match status" value="1"/>
</dbReference>
<evidence type="ECO:0000256" key="2">
    <source>
        <dbReference type="ARBA" id="ARBA00004613"/>
    </source>
</evidence>
<evidence type="ECO:0000313" key="17">
    <source>
        <dbReference type="Proteomes" id="UP001557470"/>
    </source>
</evidence>
<dbReference type="SUPFAM" id="SSF53187">
    <property type="entry name" value="Zn-dependent exopeptidases"/>
    <property type="match status" value="1"/>
</dbReference>
<evidence type="ECO:0000256" key="8">
    <source>
        <dbReference type="ARBA" id="ARBA00022723"/>
    </source>
</evidence>
<comment type="catalytic activity">
    <reaction evidence="1">
        <text>N-terminal L-glutaminyl-[peptide] = N-terminal 5-oxo-L-prolyl-[peptide] + NH4(+)</text>
        <dbReference type="Rhea" id="RHEA:23652"/>
        <dbReference type="Rhea" id="RHEA-COMP:11736"/>
        <dbReference type="Rhea" id="RHEA-COMP:11846"/>
        <dbReference type="ChEBI" id="CHEBI:28938"/>
        <dbReference type="ChEBI" id="CHEBI:64722"/>
        <dbReference type="ChEBI" id="CHEBI:87215"/>
        <dbReference type="EC" id="2.3.2.5"/>
    </reaction>
</comment>
<dbReference type="FunFam" id="3.40.630.10:FF:000029">
    <property type="entry name" value="Glutaminyl-peptide cyclotransferase"/>
    <property type="match status" value="1"/>
</dbReference>
<dbReference type="InterPro" id="IPR037457">
    <property type="entry name" value="M28_QC"/>
</dbReference>
<reference evidence="16 17" key="1">
    <citation type="submission" date="2024-06" db="EMBL/GenBank/DDBJ databases">
        <authorList>
            <person name="Pan Q."/>
            <person name="Wen M."/>
            <person name="Jouanno E."/>
            <person name="Zahm M."/>
            <person name="Klopp C."/>
            <person name="Cabau C."/>
            <person name="Louis A."/>
            <person name="Berthelot C."/>
            <person name="Parey E."/>
            <person name="Roest Crollius H."/>
            <person name="Montfort J."/>
            <person name="Robinson-Rechavi M."/>
            <person name="Bouchez O."/>
            <person name="Lampietro C."/>
            <person name="Lopez Roques C."/>
            <person name="Donnadieu C."/>
            <person name="Postlethwait J."/>
            <person name="Bobe J."/>
            <person name="Verreycken H."/>
            <person name="Guiguen Y."/>
        </authorList>
    </citation>
    <scope>NUCLEOTIDE SEQUENCE [LARGE SCALE GENOMIC DNA]</scope>
    <source>
        <strain evidence="16">Up_M1</strain>
        <tissue evidence="16">Testis</tissue>
    </source>
</reference>
<keyword evidence="8" id="KW-0479">Metal-binding</keyword>
<dbReference type="AlphaFoldDB" id="A0ABD0X8C0"/>
<keyword evidence="14" id="KW-0812">Transmembrane</keyword>
<evidence type="ECO:0000256" key="7">
    <source>
        <dbReference type="ARBA" id="ARBA00022679"/>
    </source>
</evidence>
<gene>
    <name evidence="16" type="ORF">UPYG_G00119860</name>
</gene>
<accession>A0ABD0X8C0</accession>
<dbReference type="PANTHER" id="PTHR12283">
    <property type="entry name" value="GLUTAMINYL-PEPTIDE CYCLOTRANSFERASE"/>
    <property type="match status" value="1"/>
</dbReference>
<proteinExistence type="inferred from homology"/>
<organism evidence="16 17">
    <name type="scientific">Umbra pygmaea</name>
    <name type="common">Eastern mudminnow</name>
    <dbReference type="NCBI Taxonomy" id="75934"/>
    <lineage>
        <taxon>Eukaryota</taxon>
        <taxon>Metazoa</taxon>
        <taxon>Chordata</taxon>
        <taxon>Craniata</taxon>
        <taxon>Vertebrata</taxon>
        <taxon>Euteleostomi</taxon>
        <taxon>Actinopterygii</taxon>
        <taxon>Neopterygii</taxon>
        <taxon>Teleostei</taxon>
        <taxon>Protacanthopterygii</taxon>
        <taxon>Esociformes</taxon>
        <taxon>Umbridae</taxon>
        <taxon>Umbra</taxon>
    </lineage>
</organism>
<evidence type="ECO:0000256" key="14">
    <source>
        <dbReference type="SAM" id="Phobius"/>
    </source>
</evidence>
<dbReference type="GO" id="GO:0005576">
    <property type="term" value="C:extracellular region"/>
    <property type="evidence" value="ECO:0007669"/>
    <property type="project" value="UniProtKB-SubCell"/>
</dbReference>
<comment type="similarity">
    <text evidence="3">Belongs to the glutaminyl-peptide cyclotransferase family.</text>
</comment>
<evidence type="ECO:0000256" key="9">
    <source>
        <dbReference type="ARBA" id="ARBA00022833"/>
    </source>
</evidence>
<feature type="domain" description="Peptidase M28" evidence="15">
    <location>
        <begin position="195"/>
        <end position="427"/>
    </location>
</feature>
<evidence type="ECO:0000256" key="1">
    <source>
        <dbReference type="ARBA" id="ARBA00000001"/>
    </source>
</evidence>
<dbReference type="GO" id="GO:0046872">
    <property type="term" value="F:metal ion binding"/>
    <property type="evidence" value="ECO:0007669"/>
    <property type="project" value="UniProtKB-KW"/>
</dbReference>